<proteinExistence type="predicted"/>
<dbReference type="GeneID" id="89975637"/>
<comment type="caution">
    <text evidence="1">The sequence shown here is derived from an EMBL/GenBank/DDBJ whole genome shotgun (WGS) entry which is preliminary data.</text>
</comment>
<evidence type="ECO:0000313" key="1">
    <source>
        <dbReference type="EMBL" id="KAK5046710.1"/>
    </source>
</evidence>
<gene>
    <name evidence="1" type="ORF">LTR84_007471</name>
</gene>
<dbReference type="RefSeq" id="XP_064702293.1">
    <property type="nucleotide sequence ID" value="XM_064851024.1"/>
</dbReference>
<evidence type="ECO:0000313" key="2">
    <source>
        <dbReference type="Proteomes" id="UP001358417"/>
    </source>
</evidence>
<keyword evidence="2" id="KW-1185">Reference proteome</keyword>
<dbReference type="Proteomes" id="UP001358417">
    <property type="component" value="Unassembled WGS sequence"/>
</dbReference>
<reference evidence="1 2" key="1">
    <citation type="submission" date="2023-08" db="EMBL/GenBank/DDBJ databases">
        <title>Black Yeasts Isolated from many extreme environments.</title>
        <authorList>
            <person name="Coleine C."/>
            <person name="Stajich J.E."/>
            <person name="Selbmann L."/>
        </authorList>
    </citation>
    <scope>NUCLEOTIDE SEQUENCE [LARGE SCALE GENOMIC DNA]</scope>
    <source>
        <strain evidence="1 2">CCFEE 5792</strain>
    </source>
</reference>
<name>A0AAV9MYL1_9EURO</name>
<sequence>MSDKAIYYSLDGWSKLSPAERDKRTFDDSQKLIDEVKVFLKDTKDYANPSHTEDDYNVMKDKMRECQRELQYAQRFLTDFVDDRNGETMEQELCLRDQLGEMRQFYVKQMPRVERVLYERGAKVKIDLCQGERLVASEIQEKEMTAEDAMKILDDKVATLEDKMSHPKAAAGAPFDVDKGLRLRITLSELSKQLDTFSPRLDQASNFLGRNRQDDVKHARYRQEDAPAYIWNRFRE</sequence>
<protein>
    <submittedName>
        <fullName evidence="1">Uncharacterized protein</fullName>
    </submittedName>
</protein>
<accession>A0AAV9MYL1</accession>
<organism evidence="1 2">
    <name type="scientific">Exophiala bonariae</name>
    <dbReference type="NCBI Taxonomy" id="1690606"/>
    <lineage>
        <taxon>Eukaryota</taxon>
        <taxon>Fungi</taxon>
        <taxon>Dikarya</taxon>
        <taxon>Ascomycota</taxon>
        <taxon>Pezizomycotina</taxon>
        <taxon>Eurotiomycetes</taxon>
        <taxon>Chaetothyriomycetidae</taxon>
        <taxon>Chaetothyriales</taxon>
        <taxon>Herpotrichiellaceae</taxon>
        <taxon>Exophiala</taxon>
    </lineage>
</organism>
<dbReference type="EMBL" id="JAVRRD010000029">
    <property type="protein sequence ID" value="KAK5046710.1"/>
    <property type="molecule type" value="Genomic_DNA"/>
</dbReference>
<dbReference type="AlphaFoldDB" id="A0AAV9MYL1"/>